<dbReference type="EMBL" id="BARV01014865">
    <property type="protein sequence ID" value="GAI24168.1"/>
    <property type="molecule type" value="Genomic_DNA"/>
</dbReference>
<comment type="caution">
    <text evidence="2">The sequence shown here is derived from an EMBL/GenBank/DDBJ whole genome shotgun (WGS) entry which is preliminary data.</text>
</comment>
<feature type="non-terminal residue" evidence="2">
    <location>
        <position position="1"/>
    </location>
</feature>
<sequence>DLGGLNDTLLTTLPYILDAGTDFINYEWSTTETSQQITVNSVGWYSVTVTDANDCSAIDSIYIDELVDVSDLVEENPQINIYPNPSPGNFVLEFIVSEHQNIRLQIFNTIGQVVYYKDIMPLTGKYHQHINLNNCAKGIYNLQLISDTYIINKRIAVE</sequence>
<dbReference type="NCBIfam" id="TIGR04183">
    <property type="entry name" value="Por_Secre_tail"/>
    <property type="match status" value="1"/>
</dbReference>
<evidence type="ECO:0000259" key="1">
    <source>
        <dbReference type="Pfam" id="PF18962"/>
    </source>
</evidence>
<accession>X1LYK0</accession>
<gene>
    <name evidence="2" type="ORF">S06H3_25800</name>
</gene>
<dbReference type="InterPro" id="IPR026444">
    <property type="entry name" value="Secre_tail"/>
</dbReference>
<dbReference type="Pfam" id="PF18962">
    <property type="entry name" value="Por_Secre_tail"/>
    <property type="match status" value="1"/>
</dbReference>
<name>X1LYK0_9ZZZZ</name>
<proteinExistence type="predicted"/>
<protein>
    <recommendedName>
        <fullName evidence="1">Secretion system C-terminal sorting domain-containing protein</fullName>
    </recommendedName>
</protein>
<organism evidence="2">
    <name type="scientific">marine sediment metagenome</name>
    <dbReference type="NCBI Taxonomy" id="412755"/>
    <lineage>
        <taxon>unclassified sequences</taxon>
        <taxon>metagenomes</taxon>
        <taxon>ecological metagenomes</taxon>
    </lineage>
</organism>
<feature type="domain" description="Secretion system C-terminal sorting" evidence="1">
    <location>
        <begin position="81"/>
        <end position="155"/>
    </location>
</feature>
<reference evidence="2" key="1">
    <citation type="journal article" date="2014" name="Front. Microbiol.">
        <title>High frequency of phylogenetically diverse reductive dehalogenase-homologous genes in deep subseafloor sedimentary metagenomes.</title>
        <authorList>
            <person name="Kawai M."/>
            <person name="Futagami T."/>
            <person name="Toyoda A."/>
            <person name="Takaki Y."/>
            <person name="Nishi S."/>
            <person name="Hori S."/>
            <person name="Arai W."/>
            <person name="Tsubouchi T."/>
            <person name="Morono Y."/>
            <person name="Uchiyama I."/>
            <person name="Ito T."/>
            <person name="Fujiyama A."/>
            <person name="Inagaki F."/>
            <person name="Takami H."/>
        </authorList>
    </citation>
    <scope>NUCLEOTIDE SEQUENCE</scope>
    <source>
        <strain evidence="2">Expedition CK06-06</strain>
    </source>
</reference>
<dbReference type="AlphaFoldDB" id="X1LYK0"/>
<evidence type="ECO:0000313" key="2">
    <source>
        <dbReference type="EMBL" id="GAI24168.1"/>
    </source>
</evidence>